<dbReference type="HOGENOM" id="CLU_2305485_0_0_1"/>
<proteinExistence type="predicted"/>
<gene>
    <name evidence="1" type="ORF">AO090005000224</name>
</gene>
<dbReference type="Proteomes" id="UP000006564">
    <property type="component" value="Chromosome 1"/>
</dbReference>
<dbReference type="RefSeq" id="XP_023088861.1">
    <property type="nucleotide sequence ID" value="XM_023234210.1"/>
</dbReference>
<reference evidence="1 2" key="1">
    <citation type="journal article" date="2005" name="Nature">
        <title>Genome sequencing and analysis of Aspergillus oryzae.</title>
        <authorList>
            <person name="Machida M."/>
            <person name="Asai K."/>
            <person name="Sano M."/>
            <person name="Tanaka T."/>
            <person name="Kumagai T."/>
            <person name="Terai G."/>
            <person name="Kusumoto K."/>
            <person name="Arima T."/>
            <person name="Akita O."/>
            <person name="Kashiwagi Y."/>
            <person name="Abe K."/>
            <person name="Gomi K."/>
            <person name="Horiuchi H."/>
            <person name="Kitamoto K."/>
            <person name="Kobayashi T."/>
            <person name="Takeuchi M."/>
            <person name="Denning D.W."/>
            <person name="Galagan J.E."/>
            <person name="Nierman W.C."/>
            <person name="Yu J."/>
            <person name="Archer D.B."/>
            <person name="Bennett J.W."/>
            <person name="Bhatnagar D."/>
            <person name="Cleveland T.E."/>
            <person name="Fedorova N.D."/>
            <person name="Gotoh O."/>
            <person name="Horikawa H."/>
            <person name="Hosoyama A."/>
            <person name="Ichinomiya M."/>
            <person name="Igarashi R."/>
            <person name="Iwashita K."/>
            <person name="Juvvadi P.R."/>
            <person name="Kato M."/>
            <person name="Kato Y."/>
            <person name="Kin T."/>
            <person name="Kokubun A."/>
            <person name="Maeda H."/>
            <person name="Maeyama N."/>
            <person name="Maruyama J."/>
            <person name="Nagasaki H."/>
            <person name="Nakajima T."/>
            <person name="Oda K."/>
            <person name="Okada K."/>
            <person name="Paulsen I."/>
            <person name="Sakamoto K."/>
            <person name="Sawano T."/>
            <person name="Takahashi M."/>
            <person name="Takase K."/>
            <person name="Terabayashi Y."/>
            <person name="Wortman J."/>
            <person name="Yamada O."/>
            <person name="Yamagata Y."/>
            <person name="Anazawa H."/>
            <person name="Hata Y."/>
            <person name="Koide Y."/>
            <person name="Komori T."/>
            <person name="Koyama Y."/>
            <person name="Minetoki T."/>
            <person name="Suharnan S."/>
            <person name="Tanaka A."/>
            <person name="Isono K."/>
            <person name="Kuhara S."/>
            <person name="Ogasawara N."/>
            <person name="Kikuchi H."/>
        </authorList>
    </citation>
    <scope>NUCLEOTIDE SEQUENCE [LARGE SCALE GENOMIC DNA]</scope>
    <source>
        <strain evidence="2">ATCC 42149 / RIB 40</strain>
    </source>
</reference>
<evidence type="ECO:0000313" key="1">
    <source>
        <dbReference type="EMBL" id="BAE55316.1"/>
    </source>
</evidence>
<dbReference type="EMBL" id="AP007151">
    <property type="protein sequence ID" value="BAE55316.1"/>
    <property type="molecule type" value="Genomic_DNA"/>
</dbReference>
<protein>
    <submittedName>
        <fullName evidence="1">DNA, SC005</fullName>
    </submittedName>
</protein>
<dbReference type="GeneID" id="5989263"/>
<keyword evidence="2" id="KW-1185">Reference proteome</keyword>
<accession>Q2USZ9</accession>
<evidence type="ECO:0000313" key="2">
    <source>
        <dbReference type="Proteomes" id="UP000006564"/>
    </source>
</evidence>
<dbReference type="VEuPathDB" id="FungiDB:AO090005000224"/>
<organism evidence="1 2">
    <name type="scientific">Aspergillus oryzae (strain ATCC 42149 / RIB 40)</name>
    <name type="common">Yellow koji mold</name>
    <dbReference type="NCBI Taxonomy" id="510516"/>
    <lineage>
        <taxon>Eukaryota</taxon>
        <taxon>Fungi</taxon>
        <taxon>Dikarya</taxon>
        <taxon>Ascomycota</taxon>
        <taxon>Pezizomycotina</taxon>
        <taxon>Eurotiomycetes</taxon>
        <taxon>Eurotiomycetidae</taxon>
        <taxon>Eurotiales</taxon>
        <taxon>Aspergillaceae</taxon>
        <taxon>Aspergillus</taxon>
        <taxon>Aspergillus subgen. Circumdati</taxon>
    </lineage>
</organism>
<name>Q2USZ9_ASPOR</name>
<dbReference type="AlphaFoldDB" id="Q2USZ9"/>
<dbReference type="KEGG" id="aor:AO090005000224"/>
<sequence length="100" mass="11545">MIRGYVPVRVLPRPFTNLNLFEHLSGARINANINPREQRFNIFKNLALCCCQAPTPLSQYRNVRGYWPVDRCLVQSTPGGGRTKECSQVKSREPWELEIK</sequence>